<proteinExistence type="predicted"/>
<feature type="domain" description="Carbohydrate-binding/sugar hydrolysis" evidence="3">
    <location>
        <begin position="203"/>
        <end position="364"/>
    </location>
</feature>
<organism evidence="4 5">
    <name type="scientific">Enhydrobacter aerosaccus</name>
    <dbReference type="NCBI Taxonomy" id="225324"/>
    <lineage>
        <taxon>Bacteria</taxon>
        <taxon>Pseudomonadati</taxon>
        <taxon>Pseudomonadota</taxon>
        <taxon>Alphaproteobacteria</taxon>
        <taxon>Hyphomicrobiales</taxon>
        <taxon>Enhydrobacter</taxon>
    </lineage>
</organism>
<dbReference type="InterPro" id="IPR011050">
    <property type="entry name" value="Pectin_lyase_fold/virulence"/>
</dbReference>
<dbReference type="InterPro" id="IPR012334">
    <property type="entry name" value="Pectin_lyas_fold"/>
</dbReference>
<dbReference type="InterPro" id="IPR007742">
    <property type="entry name" value="NosD_dom"/>
</dbReference>
<feature type="signal peptide" evidence="2">
    <location>
        <begin position="1"/>
        <end position="31"/>
    </location>
</feature>
<protein>
    <submittedName>
        <fullName evidence="4">Nitrous oxidase accessory protein</fullName>
    </submittedName>
</protein>
<dbReference type="AlphaFoldDB" id="A0A1T4SUZ2"/>
<dbReference type="Gene3D" id="2.160.20.10">
    <property type="entry name" value="Single-stranded right-handed beta-helix, Pectin lyase-like"/>
    <property type="match status" value="2"/>
</dbReference>
<dbReference type="NCBIfam" id="TIGR04247">
    <property type="entry name" value="NosD_copper_fam"/>
    <property type="match status" value="1"/>
</dbReference>
<dbReference type="Proteomes" id="UP000190092">
    <property type="component" value="Unassembled WGS sequence"/>
</dbReference>
<dbReference type="SUPFAM" id="SSF51126">
    <property type="entry name" value="Pectin lyase-like"/>
    <property type="match status" value="1"/>
</dbReference>
<dbReference type="Pfam" id="PF05048">
    <property type="entry name" value="NosD"/>
    <property type="match status" value="1"/>
</dbReference>
<evidence type="ECO:0000313" key="4">
    <source>
        <dbReference type="EMBL" id="SKA32003.1"/>
    </source>
</evidence>
<name>A0A1T4SUZ2_9HYPH</name>
<dbReference type="PANTHER" id="PTHR22990:SF15">
    <property type="entry name" value="F-BOX ONLY PROTEIN 10"/>
    <property type="match status" value="1"/>
</dbReference>
<sequence>MDDGQGRMPSRCLFSAAAGLTALLLTVAAHAATVEVPVGSDLQQAIDGANAGDTLVLAPGVHDGPVTIDKPLTLEGRGGAVIDAHGRGRTVDVKAADVTLRGLSLRGSGHDLSKMEGAVFLSRTATRGRVEDNDIEGNLTGVYVHGAHDAIVRGNRIVGRTDLRLNEAGNGVYVWNAPGAQVLDNDISGGRDGIFTVTSRQNLFKGNRLHSVRFAVHYMYTNDSEVSDNVSIGNHAGYVLMYSDHIRVFDNVSVGDRDHGILLNYENDSDIEGNAVLDGAAKCVFIYNANKNIFRRNRFEGCRIGIHFTAGSERNRISQNAFVNNQTQVFYVGTRFLDWAENGRGNYWSDNPAFDLNGDGIADAPYRPNDLVDQIVWRYPAAKLLINSPATQVVRWAQSQFPALHPGGVIDSAPLMQPPAIPAAAAAKADLAEPRGPWR</sequence>
<dbReference type="EMBL" id="FUWJ01000010">
    <property type="protein sequence ID" value="SKA32003.1"/>
    <property type="molecule type" value="Genomic_DNA"/>
</dbReference>
<gene>
    <name evidence="4" type="ORF">SAMN02745126_05146</name>
</gene>
<evidence type="ECO:0000259" key="3">
    <source>
        <dbReference type="SMART" id="SM00722"/>
    </source>
</evidence>
<keyword evidence="5" id="KW-1185">Reference proteome</keyword>
<keyword evidence="1" id="KW-0677">Repeat</keyword>
<evidence type="ECO:0000256" key="2">
    <source>
        <dbReference type="SAM" id="SignalP"/>
    </source>
</evidence>
<keyword evidence="2" id="KW-0732">Signal</keyword>
<dbReference type="InterPro" id="IPR051550">
    <property type="entry name" value="SCF-Subunits/Alg-Epimerases"/>
</dbReference>
<dbReference type="InterPro" id="IPR006626">
    <property type="entry name" value="PbH1"/>
</dbReference>
<dbReference type="SMART" id="SM00710">
    <property type="entry name" value="PbH1"/>
    <property type="match status" value="9"/>
</dbReference>
<feature type="chain" id="PRO_5011984281" evidence="2">
    <location>
        <begin position="32"/>
        <end position="439"/>
    </location>
</feature>
<dbReference type="InterPro" id="IPR006633">
    <property type="entry name" value="Carb-bd_sugar_hydrolysis-dom"/>
</dbReference>
<dbReference type="SMART" id="SM00722">
    <property type="entry name" value="CASH"/>
    <property type="match status" value="2"/>
</dbReference>
<dbReference type="OrthoDB" id="9767990at2"/>
<reference evidence="5" key="1">
    <citation type="submission" date="2017-02" db="EMBL/GenBank/DDBJ databases">
        <authorList>
            <person name="Varghese N."/>
            <person name="Submissions S."/>
        </authorList>
    </citation>
    <scope>NUCLEOTIDE SEQUENCE [LARGE SCALE GENOMIC DNA]</scope>
    <source>
        <strain evidence="5">ATCC 27094</strain>
    </source>
</reference>
<accession>A0A1T4SUZ2</accession>
<dbReference type="InterPro" id="IPR026464">
    <property type="entry name" value="NosD_copper_fam"/>
</dbReference>
<dbReference type="STRING" id="225324.SAMN02745126_05146"/>
<feature type="domain" description="Carbohydrate-binding/sugar hydrolysis" evidence="3">
    <location>
        <begin position="49"/>
        <end position="197"/>
    </location>
</feature>
<evidence type="ECO:0000313" key="5">
    <source>
        <dbReference type="Proteomes" id="UP000190092"/>
    </source>
</evidence>
<dbReference type="PANTHER" id="PTHR22990">
    <property type="entry name" value="F-BOX ONLY PROTEIN"/>
    <property type="match status" value="1"/>
</dbReference>
<evidence type="ECO:0000256" key="1">
    <source>
        <dbReference type="ARBA" id="ARBA00022737"/>
    </source>
</evidence>